<keyword evidence="1" id="KW-0812">Transmembrane</keyword>
<dbReference type="InterPro" id="IPR011726">
    <property type="entry name" value="KdpF"/>
</dbReference>
<accession>A0A0E1W4E5</accession>
<protein>
    <submittedName>
        <fullName evidence="2">Potassium-transporting ATPase, KdpF subunit</fullName>
    </submittedName>
</protein>
<dbReference type="GO" id="GO:0008556">
    <property type="term" value="F:P-type potassium transmembrane transporter activity"/>
    <property type="evidence" value="ECO:0007669"/>
    <property type="project" value="InterPro"/>
</dbReference>
<dbReference type="Pfam" id="PF09604">
    <property type="entry name" value="Potass_KdpF"/>
    <property type="match status" value="1"/>
</dbReference>
<sequence length="43" mass="4945">MREACAIRSRGAFMSWMLWLAGASTFLLFAYLVYALLRAEDIE</sequence>
<keyword evidence="1" id="KW-1133">Transmembrane helix</keyword>
<name>A0A0E1W4E5_BURPE</name>
<proteinExistence type="predicted"/>
<dbReference type="AlphaFoldDB" id="A0A0E1W4E5"/>
<dbReference type="HOGENOM" id="CLU_202373_7_1_4"/>
<reference evidence="2" key="1">
    <citation type="submission" date="2009-05" db="EMBL/GenBank/DDBJ databases">
        <authorList>
            <person name="Harkins D.M."/>
            <person name="DeShazer D."/>
            <person name="Woods D.E."/>
            <person name="Brinkac L.M."/>
            <person name="Brown K.A."/>
            <person name="Hung G.C."/>
            <person name="Tuanyok A."/>
            <person name="Zhang B."/>
            <person name="Nierman W.C."/>
        </authorList>
    </citation>
    <scope>NUCLEOTIDE SEQUENCE [LARGE SCALE GENOMIC DNA]</scope>
    <source>
        <strain evidence="2">1710a</strain>
    </source>
</reference>
<feature type="transmembrane region" description="Helical" evidence="1">
    <location>
        <begin position="12"/>
        <end position="37"/>
    </location>
</feature>
<dbReference type="Proteomes" id="UP000001812">
    <property type="component" value="Chromosome I"/>
</dbReference>
<keyword evidence="1" id="KW-0472">Membrane</keyword>
<dbReference type="NCBIfam" id="TIGR02115">
    <property type="entry name" value="potass_kdpF"/>
    <property type="match status" value="1"/>
</dbReference>
<evidence type="ECO:0000313" key="2">
    <source>
        <dbReference type="EMBL" id="EET07156.1"/>
    </source>
</evidence>
<gene>
    <name evidence="2" type="primary">kdpF</name>
    <name evidence="2" type="ORF">BURPS1710A_1565</name>
</gene>
<organism evidence="2">
    <name type="scientific">Burkholderia pseudomallei 1710a</name>
    <dbReference type="NCBI Taxonomy" id="320371"/>
    <lineage>
        <taxon>Bacteria</taxon>
        <taxon>Pseudomonadati</taxon>
        <taxon>Pseudomonadota</taxon>
        <taxon>Betaproteobacteria</taxon>
        <taxon>Burkholderiales</taxon>
        <taxon>Burkholderiaceae</taxon>
        <taxon>Burkholderia</taxon>
        <taxon>pseudomallei group</taxon>
    </lineage>
</organism>
<dbReference type="EMBL" id="CM000832">
    <property type="protein sequence ID" value="EET07156.1"/>
    <property type="molecule type" value="Genomic_DNA"/>
</dbReference>
<dbReference type="GO" id="GO:0005886">
    <property type="term" value="C:plasma membrane"/>
    <property type="evidence" value="ECO:0007669"/>
    <property type="project" value="InterPro"/>
</dbReference>
<evidence type="ECO:0000256" key="1">
    <source>
        <dbReference type="SAM" id="Phobius"/>
    </source>
</evidence>